<keyword evidence="7" id="KW-1185">Reference proteome</keyword>
<accession>A0A7R9MV65</accession>
<dbReference type="Proteomes" id="UP000728032">
    <property type="component" value="Unassembled WGS sequence"/>
</dbReference>
<dbReference type="UniPathway" id="UPA00113">
    <property type="reaction ID" value="UER00529"/>
</dbReference>
<dbReference type="PANTHER" id="PTHR13355">
    <property type="entry name" value="GLUCOSAMINE 6-PHOSPHATE N-ACETYLTRANSFERASE"/>
    <property type="match status" value="1"/>
</dbReference>
<gene>
    <name evidence="6" type="ORF">ONB1V03_LOCUS22855</name>
</gene>
<dbReference type="GO" id="GO:0006048">
    <property type="term" value="P:UDP-N-acetylglucosamine biosynthetic process"/>
    <property type="evidence" value="ECO:0007669"/>
    <property type="project" value="UniProtKB-UniRule"/>
</dbReference>
<dbReference type="GO" id="GO:0004343">
    <property type="term" value="F:glucosamine 6-phosphate N-acetyltransferase activity"/>
    <property type="evidence" value="ECO:0007669"/>
    <property type="project" value="UniProtKB-UniRule"/>
</dbReference>
<reference evidence="6" key="1">
    <citation type="submission" date="2020-11" db="EMBL/GenBank/DDBJ databases">
        <authorList>
            <person name="Tran Van P."/>
        </authorList>
    </citation>
    <scope>NUCLEOTIDE SEQUENCE</scope>
</reference>
<dbReference type="OrthoDB" id="10039976at2759"/>
<protein>
    <recommendedName>
        <fullName evidence="4">Glucosamine 6-phosphate N-acetyltransferase</fullName>
        <ecNumber evidence="4">2.3.1.4</ecNumber>
    </recommendedName>
</protein>
<dbReference type="InterPro" id="IPR000182">
    <property type="entry name" value="GNAT_dom"/>
</dbReference>
<comment type="similarity">
    <text evidence="2 4">Belongs to the acetyltransferase family. GNA1 subfamily.</text>
</comment>
<keyword evidence="4" id="KW-0012">Acyltransferase</keyword>
<evidence type="ECO:0000256" key="3">
    <source>
        <dbReference type="ARBA" id="ARBA00048964"/>
    </source>
</evidence>
<evidence type="ECO:0000313" key="7">
    <source>
        <dbReference type="Proteomes" id="UP000728032"/>
    </source>
</evidence>
<name>A0A7R9MV65_9ACAR</name>
<evidence type="ECO:0000313" key="6">
    <source>
        <dbReference type="EMBL" id="CAD7666406.1"/>
    </source>
</evidence>
<dbReference type="EMBL" id="OC968795">
    <property type="protein sequence ID" value="CAD7666406.1"/>
    <property type="molecule type" value="Genomic_DNA"/>
</dbReference>
<comment type="catalytic activity">
    <reaction evidence="3 4">
        <text>D-glucosamine 6-phosphate + acetyl-CoA = N-acetyl-D-glucosamine 6-phosphate + CoA + H(+)</text>
        <dbReference type="Rhea" id="RHEA:10292"/>
        <dbReference type="ChEBI" id="CHEBI:15378"/>
        <dbReference type="ChEBI" id="CHEBI:57287"/>
        <dbReference type="ChEBI" id="CHEBI:57288"/>
        <dbReference type="ChEBI" id="CHEBI:57513"/>
        <dbReference type="ChEBI" id="CHEBI:58725"/>
        <dbReference type="EC" id="2.3.1.4"/>
    </reaction>
</comment>
<dbReference type="PANTHER" id="PTHR13355:SF11">
    <property type="entry name" value="GLUCOSAMINE 6-PHOSPHATE N-ACETYLTRANSFERASE"/>
    <property type="match status" value="1"/>
</dbReference>
<dbReference type="AlphaFoldDB" id="A0A7R9MV65"/>
<dbReference type="SUPFAM" id="SSF55729">
    <property type="entry name" value="Acyl-CoA N-acyltransferases (Nat)"/>
    <property type="match status" value="1"/>
</dbReference>
<evidence type="ECO:0000256" key="2">
    <source>
        <dbReference type="ARBA" id="ARBA00006048"/>
    </source>
</evidence>
<evidence type="ECO:0000256" key="4">
    <source>
        <dbReference type="RuleBase" id="RU365086"/>
    </source>
</evidence>
<keyword evidence="4" id="KW-0808">Transferase</keyword>
<dbReference type="Pfam" id="PF00583">
    <property type="entry name" value="Acetyltransf_1"/>
    <property type="match status" value="1"/>
</dbReference>
<evidence type="ECO:0000259" key="5">
    <source>
        <dbReference type="Pfam" id="PF00583"/>
    </source>
</evidence>
<evidence type="ECO:0000256" key="1">
    <source>
        <dbReference type="ARBA" id="ARBA00004832"/>
    </source>
</evidence>
<dbReference type="Gene3D" id="3.40.630.30">
    <property type="match status" value="1"/>
</dbReference>
<comment type="pathway">
    <text evidence="1 4">Nucleotide-sugar biosynthesis; UDP-N-acetyl-alpha-D-glucosamine biosynthesis; N-acetyl-alpha-D-glucosamine 1-phosphate from alpha-D-glucosamine 6-phosphate (route I): step 1/2.</text>
</comment>
<sequence length="87" mass="10100">MKSNGNYYITVVEDVDTSRVICSATLFTEYKFIHSAAMRGRIEDVVVDSEYRGQRLGHLIIETLKLMAQSLDCYKLTLDCRDEMIEW</sequence>
<dbReference type="EMBL" id="CAJPVJ010053970">
    <property type="protein sequence ID" value="CAG2183435.1"/>
    <property type="molecule type" value="Genomic_DNA"/>
</dbReference>
<feature type="non-terminal residue" evidence="6">
    <location>
        <position position="87"/>
    </location>
</feature>
<dbReference type="EC" id="2.3.1.4" evidence="4"/>
<dbReference type="InterPro" id="IPR039143">
    <property type="entry name" value="GNPNAT1-like"/>
</dbReference>
<feature type="domain" description="N-acetyltransferase" evidence="5">
    <location>
        <begin position="18"/>
        <end position="82"/>
    </location>
</feature>
<dbReference type="InterPro" id="IPR016181">
    <property type="entry name" value="Acyl_CoA_acyltransferase"/>
</dbReference>
<organism evidence="6">
    <name type="scientific">Oppiella nova</name>
    <dbReference type="NCBI Taxonomy" id="334625"/>
    <lineage>
        <taxon>Eukaryota</taxon>
        <taxon>Metazoa</taxon>
        <taxon>Ecdysozoa</taxon>
        <taxon>Arthropoda</taxon>
        <taxon>Chelicerata</taxon>
        <taxon>Arachnida</taxon>
        <taxon>Acari</taxon>
        <taxon>Acariformes</taxon>
        <taxon>Sarcoptiformes</taxon>
        <taxon>Oribatida</taxon>
        <taxon>Brachypylina</taxon>
        <taxon>Oppioidea</taxon>
        <taxon>Oppiidae</taxon>
        <taxon>Oppiella</taxon>
    </lineage>
</organism>
<proteinExistence type="inferred from homology"/>